<feature type="compositionally biased region" description="Basic and acidic residues" evidence="1">
    <location>
        <begin position="527"/>
        <end position="546"/>
    </location>
</feature>
<name>A0A9P0VT17_ACAOB</name>
<evidence type="ECO:0000313" key="2">
    <source>
        <dbReference type="EMBL" id="CAH2019393.1"/>
    </source>
</evidence>
<evidence type="ECO:0000256" key="1">
    <source>
        <dbReference type="SAM" id="MobiDB-lite"/>
    </source>
</evidence>
<sequence>MSSTCKYEQVCLCGKDLHQPSECIEPFKCVNCGNDHLSNSKNCPKMKEEVSIQNIRTTDKISYIEAKRKYYAAMPANTTYAQVTASGSDNTTAKKFIQELIPDIAQIIDQQVKKAIDEVIKTSLSIYLPSTSSERRPMRRDQYDLDAASIVSDTPSQLSDKRKRTQYIRTEELVCLTDTSESQLDDELSQTKRKKGWPKGVPLRLEDAKEAMKENVLHSWQEEWNLSNKFLKTFKPSIKKWSLPHMTRREQKCPNTEMCTCGQPNHPGEPCNEHKKCINCEGQHAADSRECPRMKEEVAIQRVRTLEKISYLEAKRKREVASELSINLPADLRNADDEPVAPVPEANRPPAASELEFERIHLLYDGVDPMMEPRLSKLIYNNKTKPILSEINKILDSKITTDIPIENLHSLIYSGAATVLTLNKQKISTDTQIKNVSVTPAWQRRITNKIDSIRRDIGILTQNQSLNPSSSVTKKAKAILGREQRLENPTATEILDHLKQKLKAMAKKLRRYKESNTRRQHNSQFSRSERSFYKNLESEDHEPQTLKENKVPTPEATKTFWESIWGNPVIHNNTRWLFDEKRSTSSLQTMLEWEVTTDQVTKAINKTSNWKAPGQDKYKIFGINNSRSVINI</sequence>
<dbReference type="OrthoDB" id="6781963at2759"/>
<dbReference type="AlphaFoldDB" id="A0A9P0VT17"/>
<keyword evidence="3" id="KW-1185">Reference proteome</keyword>
<proteinExistence type="predicted"/>
<reference evidence="2" key="1">
    <citation type="submission" date="2022-03" db="EMBL/GenBank/DDBJ databases">
        <authorList>
            <person name="Sayadi A."/>
        </authorList>
    </citation>
    <scope>NUCLEOTIDE SEQUENCE</scope>
</reference>
<dbReference type="Proteomes" id="UP001152888">
    <property type="component" value="Unassembled WGS sequence"/>
</dbReference>
<gene>
    <name evidence="2" type="ORF">ACAOBT_LOCUS37111</name>
</gene>
<dbReference type="EMBL" id="CAKOFQ010010219">
    <property type="protein sequence ID" value="CAH2019393.1"/>
    <property type="molecule type" value="Genomic_DNA"/>
</dbReference>
<organism evidence="2 3">
    <name type="scientific">Acanthoscelides obtectus</name>
    <name type="common">Bean weevil</name>
    <name type="synonym">Bruchus obtectus</name>
    <dbReference type="NCBI Taxonomy" id="200917"/>
    <lineage>
        <taxon>Eukaryota</taxon>
        <taxon>Metazoa</taxon>
        <taxon>Ecdysozoa</taxon>
        <taxon>Arthropoda</taxon>
        <taxon>Hexapoda</taxon>
        <taxon>Insecta</taxon>
        <taxon>Pterygota</taxon>
        <taxon>Neoptera</taxon>
        <taxon>Endopterygota</taxon>
        <taxon>Coleoptera</taxon>
        <taxon>Polyphaga</taxon>
        <taxon>Cucujiformia</taxon>
        <taxon>Chrysomeloidea</taxon>
        <taxon>Chrysomelidae</taxon>
        <taxon>Bruchinae</taxon>
        <taxon>Bruchini</taxon>
        <taxon>Acanthoscelides</taxon>
    </lineage>
</organism>
<protein>
    <submittedName>
        <fullName evidence="2">Uncharacterized protein</fullName>
    </submittedName>
</protein>
<feature type="region of interest" description="Disordered" evidence="1">
    <location>
        <begin position="511"/>
        <end position="546"/>
    </location>
</feature>
<evidence type="ECO:0000313" key="3">
    <source>
        <dbReference type="Proteomes" id="UP001152888"/>
    </source>
</evidence>
<accession>A0A9P0VT17</accession>
<comment type="caution">
    <text evidence="2">The sequence shown here is derived from an EMBL/GenBank/DDBJ whole genome shotgun (WGS) entry which is preliminary data.</text>
</comment>